<sequence>MELNFKSLEEYLQAYMDGPIVYEIKEDKKIYLSKSMESDLERVSPAQRLGFIEKYMEFIAAKQLRRGTSTASDDKDFRLVEV</sequence>
<name>A0A0F9G5R1_9ZZZZ</name>
<dbReference type="AlphaFoldDB" id="A0A0F9G5R1"/>
<protein>
    <submittedName>
        <fullName evidence="1">Uncharacterized protein</fullName>
    </submittedName>
</protein>
<reference evidence="1" key="1">
    <citation type="journal article" date="2015" name="Nature">
        <title>Complex archaea that bridge the gap between prokaryotes and eukaryotes.</title>
        <authorList>
            <person name="Spang A."/>
            <person name="Saw J.H."/>
            <person name="Jorgensen S.L."/>
            <person name="Zaremba-Niedzwiedzka K."/>
            <person name="Martijn J."/>
            <person name="Lind A.E."/>
            <person name="van Eijk R."/>
            <person name="Schleper C."/>
            <person name="Guy L."/>
            <person name="Ettema T.J."/>
        </authorList>
    </citation>
    <scope>NUCLEOTIDE SEQUENCE</scope>
</reference>
<gene>
    <name evidence="1" type="ORF">LCGC14_2223640</name>
</gene>
<evidence type="ECO:0000313" key="1">
    <source>
        <dbReference type="EMBL" id="KKL58612.1"/>
    </source>
</evidence>
<organism evidence="1">
    <name type="scientific">marine sediment metagenome</name>
    <dbReference type="NCBI Taxonomy" id="412755"/>
    <lineage>
        <taxon>unclassified sequences</taxon>
        <taxon>metagenomes</taxon>
        <taxon>ecological metagenomes</taxon>
    </lineage>
</organism>
<dbReference type="EMBL" id="LAZR01029762">
    <property type="protein sequence ID" value="KKL58612.1"/>
    <property type="molecule type" value="Genomic_DNA"/>
</dbReference>
<accession>A0A0F9G5R1</accession>
<comment type="caution">
    <text evidence="1">The sequence shown here is derived from an EMBL/GenBank/DDBJ whole genome shotgun (WGS) entry which is preliminary data.</text>
</comment>
<proteinExistence type="predicted"/>